<organism evidence="4 5">
    <name type="scientific">Mytilus coruscus</name>
    <name type="common">Sea mussel</name>
    <dbReference type="NCBI Taxonomy" id="42192"/>
    <lineage>
        <taxon>Eukaryota</taxon>
        <taxon>Metazoa</taxon>
        <taxon>Spiralia</taxon>
        <taxon>Lophotrochozoa</taxon>
        <taxon>Mollusca</taxon>
        <taxon>Bivalvia</taxon>
        <taxon>Autobranchia</taxon>
        <taxon>Pteriomorphia</taxon>
        <taxon>Mytilida</taxon>
        <taxon>Mytiloidea</taxon>
        <taxon>Mytilidae</taxon>
        <taxon>Mytilinae</taxon>
        <taxon>Mytilus</taxon>
    </lineage>
</organism>
<dbReference type="AlphaFoldDB" id="A0A6J8AI87"/>
<dbReference type="PANTHER" id="PTHR19143:SF458">
    <property type="entry name" value="FIBRINOGEN C-TERMINAL DOMAIN-CONTAINING PROTEIN-RELATED"/>
    <property type="match status" value="1"/>
</dbReference>
<name>A0A6J8AI87_MYTCO</name>
<feature type="signal peptide" evidence="2">
    <location>
        <begin position="1"/>
        <end position="19"/>
    </location>
</feature>
<dbReference type="InterPro" id="IPR014716">
    <property type="entry name" value="Fibrinogen_a/b/g_C_1"/>
</dbReference>
<dbReference type="PANTHER" id="PTHR19143">
    <property type="entry name" value="FIBRINOGEN/TENASCIN/ANGIOPOEITIN"/>
    <property type="match status" value="1"/>
</dbReference>
<dbReference type="GO" id="GO:0005615">
    <property type="term" value="C:extracellular space"/>
    <property type="evidence" value="ECO:0007669"/>
    <property type="project" value="TreeGrafter"/>
</dbReference>
<evidence type="ECO:0000259" key="3">
    <source>
        <dbReference type="PROSITE" id="PS51406"/>
    </source>
</evidence>
<evidence type="ECO:0000313" key="5">
    <source>
        <dbReference type="Proteomes" id="UP000507470"/>
    </source>
</evidence>
<dbReference type="PROSITE" id="PS51406">
    <property type="entry name" value="FIBRINOGEN_C_2"/>
    <property type="match status" value="1"/>
</dbReference>
<dbReference type="NCBIfam" id="NF040941">
    <property type="entry name" value="GGGWT_bact"/>
    <property type="match status" value="1"/>
</dbReference>
<dbReference type="InterPro" id="IPR002181">
    <property type="entry name" value="Fibrinogen_a/b/g_C_dom"/>
</dbReference>
<proteinExistence type="predicted"/>
<evidence type="ECO:0000256" key="1">
    <source>
        <dbReference type="ARBA" id="ARBA00023157"/>
    </source>
</evidence>
<dbReference type="Gene3D" id="3.90.215.10">
    <property type="entry name" value="Gamma Fibrinogen, chain A, domain 1"/>
    <property type="match status" value="1"/>
</dbReference>
<dbReference type="Proteomes" id="UP000507470">
    <property type="component" value="Unassembled WGS sequence"/>
</dbReference>
<dbReference type="InterPro" id="IPR036056">
    <property type="entry name" value="Fibrinogen-like_C"/>
</dbReference>
<dbReference type="InterPro" id="IPR050373">
    <property type="entry name" value="Fibrinogen_C-term_domain"/>
</dbReference>
<dbReference type="InterPro" id="IPR020837">
    <property type="entry name" value="Fibrinogen_CS"/>
</dbReference>
<accession>A0A6J8AI87</accession>
<dbReference type="EMBL" id="CACVKT020001498">
    <property type="protein sequence ID" value="CAC5368643.1"/>
    <property type="molecule type" value="Genomic_DNA"/>
</dbReference>
<evidence type="ECO:0000313" key="4">
    <source>
        <dbReference type="EMBL" id="CAC5368643.1"/>
    </source>
</evidence>
<sequence length="378" mass="42841">MNRLTFLLVFLFAWTLCEIVVIKKQKDKIYSGNVLFTVSMPMWSLCAQFCSRVQVCKSINFIAWNKTCQIYDAEPGESKCGLIESTGNSFVAASTFPKAENVLASGEIRTNDLNVHVHVIVWPINFQQLAGQCKGNDCKRNEACMPRGPDYDCVPLPIKLPECSKPTDLRPRDCSDLPQGSCSGVHKIYPSNEKFNVYCDMDTAGFGWTVFQSRMNGNVDFYRGWSDYEIGFGNLESEFWLGNNFINVLTTSGNYKLYIHLEDCEGNSRYAEYSEFSVGDATTKYTLNIGGYSGDAGDSLKYHNGMMFSTKDKDNDIYLSSCAHNCKGAWWYKSCHAANLNGEYLGGLHTYYPQGIKWRSWKGDYYSLKSTKMMIKRH</sequence>
<feature type="chain" id="PRO_5026740650" description="Fibrinogen C-terminal domain-containing protein" evidence="2">
    <location>
        <begin position="20"/>
        <end position="378"/>
    </location>
</feature>
<protein>
    <recommendedName>
        <fullName evidence="3">Fibrinogen C-terminal domain-containing protein</fullName>
    </recommendedName>
</protein>
<reference evidence="4 5" key="1">
    <citation type="submission" date="2020-06" db="EMBL/GenBank/DDBJ databases">
        <authorList>
            <person name="Li R."/>
            <person name="Bekaert M."/>
        </authorList>
    </citation>
    <scope>NUCLEOTIDE SEQUENCE [LARGE SCALE GENOMIC DNA]</scope>
    <source>
        <strain evidence="5">wild</strain>
    </source>
</reference>
<evidence type="ECO:0000256" key="2">
    <source>
        <dbReference type="SAM" id="SignalP"/>
    </source>
</evidence>
<gene>
    <name evidence="4" type="ORF">MCOR_8126</name>
</gene>
<dbReference type="PROSITE" id="PS00514">
    <property type="entry name" value="FIBRINOGEN_C_1"/>
    <property type="match status" value="1"/>
</dbReference>
<dbReference type="InterPro" id="IPR003609">
    <property type="entry name" value="Pan_app"/>
</dbReference>
<dbReference type="SMART" id="SM00186">
    <property type="entry name" value="FBG"/>
    <property type="match status" value="1"/>
</dbReference>
<keyword evidence="5" id="KW-1185">Reference proteome</keyword>
<dbReference type="CDD" id="cd00087">
    <property type="entry name" value="FReD"/>
    <property type="match status" value="1"/>
</dbReference>
<keyword evidence="1" id="KW-1015">Disulfide bond</keyword>
<dbReference type="SUPFAM" id="SSF56496">
    <property type="entry name" value="Fibrinogen C-terminal domain-like"/>
    <property type="match status" value="1"/>
</dbReference>
<dbReference type="Pfam" id="PF00024">
    <property type="entry name" value="PAN_1"/>
    <property type="match status" value="1"/>
</dbReference>
<dbReference type="FunFam" id="3.90.215.10:FF:000001">
    <property type="entry name" value="Tenascin isoform 1"/>
    <property type="match status" value="1"/>
</dbReference>
<dbReference type="Pfam" id="PF00147">
    <property type="entry name" value="Fibrinogen_C"/>
    <property type="match status" value="1"/>
</dbReference>
<feature type="domain" description="Fibrinogen C-terminal" evidence="3">
    <location>
        <begin position="165"/>
        <end position="378"/>
    </location>
</feature>
<keyword evidence="2" id="KW-0732">Signal</keyword>